<protein>
    <submittedName>
        <fullName evidence="2">Uncharacterized protein</fullName>
    </submittedName>
</protein>
<dbReference type="EMBL" id="LAZR01025275">
    <property type="protein sequence ID" value="KKL72437.1"/>
    <property type="molecule type" value="Genomic_DNA"/>
</dbReference>
<comment type="caution">
    <text evidence="2">The sequence shown here is derived from an EMBL/GenBank/DDBJ whole genome shotgun (WGS) entry which is preliminary data.</text>
</comment>
<evidence type="ECO:0000256" key="1">
    <source>
        <dbReference type="SAM" id="Phobius"/>
    </source>
</evidence>
<name>A0A0F9HBI6_9ZZZZ</name>
<dbReference type="AlphaFoldDB" id="A0A0F9HBI6"/>
<organism evidence="2">
    <name type="scientific">marine sediment metagenome</name>
    <dbReference type="NCBI Taxonomy" id="412755"/>
    <lineage>
        <taxon>unclassified sequences</taxon>
        <taxon>metagenomes</taxon>
        <taxon>ecological metagenomes</taxon>
    </lineage>
</organism>
<keyword evidence="1" id="KW-0812">Transmembrane</keyword>
<feature type="transmembrane region" description="Helical" evidence="1">
    <location>
        <begin position="52"/>
        <end position="69"/>
    </location>
</feature>
<keyword evidence="1" id="KW-0472">Membrane</keyword>
<proteinExistence type="predicted"/>
<sequence>MANDLFLRMCKEAQDEIASGEKGWREAETNTLLLACFGLLTNHLTHNLARPLWFFASSIFLGIVAYVVFKFMGV</sequence>
<keyword evidence="1" id="KW-1133">Transmembrane helix</keyword>
<gene>
    <name evidence="2" type="ORF">LCGC14_2084910</name>
</gene>
<evidence type="ECO:0000313" key="2">
    <source>
        <dbReference type="EMBL" id="KKL72437.1"/>
    </source>
</evidence>
<reference evidence="2" key="1">
    <citation type="journal article" date="2015" name="Nature">
        <title>Complex archaea that bridge the gap between prokaryotes and eukaryotes.</title>
        <authorList>
            <person name="Spang A."/>
            <person name="Saw J.H."/>
            <person name="Jorgensen S.L."/>
            <person name="Zaremba-Niedzwiedzka K."/>
            <person name="Martijn J."/>
            <person name="Lind A.E."/>
            <person name="van Eijk R."/>
            <person name="Schleper C."/>
            <person name="Guy L."/>
            <person name="Ettema T.J."/>
        </authorList>
    </citation>
    <scope>NUCLEOTIDE SEQUENCE</scope>
</reference>
<accession>A0A0F9HBI6</accession>